<evidence type="ECO:0000313" key="7">
    <source>
        <dbReference type="Proteomes" id="UP000198832"/>
    </source>
</evidence>
<dbReference type="AlphaFoldDB" id="A0A1I1L2J6"/>
<dbReference type="CDD" id="cd06267">
    <property type="entry name" value="PBP1_LacI_sugar_binding-like"/>
    <property type="match status" value="1"/>
</dbReference>
<dbReference type="InterPro" id="IPR010982">
    <property type="entry name" value="Lambda_DNA-bd_dom_sf"/>
</dbReference>
<dbReference type="CDD" id="cd01392">
    <property type="entry name" value="HTH_LacI"/>
    <property type="match status" value="1"/>
</dbReference>
<accession>A0A1I1L2J6</accession>
<dbReference type="RefSeq" id="WP_091124533.1">
    <property type="nucleotide sequence ID" value="NZ_FOLB01000009.1"/>
</dbReference>
<dbReference type="GO" id="GO:0000976">
    <property type="term" value="F:transcription cis-regulatory region binding"/>
    <property type="evidence" value="ECO:0007669"/>
    <property type="project" value="TreeGrafter"/>
</dbReference>
<dbReference type="SUPFAM" id="SSF47413">
    <property type="entry name" value="lambda repressor-like DNA-binding domains"/>
    <property type="match status" value="1"/>
</dbReference>
<evidence type="ECO:0000256" key="1">
    <source>
        <dbReference type="ARBA" id="ARBA00023015"/>
    </source>
</evidence>
<sequence length="377" mass="40207">MTPSPEQPARPAAAEPRRRSSARSTPTIYDVARAAGVASSTVSRAFSRPDRVNAETAARIRAVAADLGYRTNPLARALPTGQTSMIALATADITNPYYFELIRGAQAAAAERGYTTLLADAQESVAIEREGLERVIPTVEGIVLASTRMSDSAIRMLAKQRPVIAVNRDISDVPNVVTDHAMSMRQAVDHLADLGHRQITYLSGPEAAWANGMRWRSLRLYAGERGIHVRRIGPYAPTAGGGARAAADFPAVRSSAVIAYNDLVAIGFMRRLISFGARIPGDVSVVGFDNIFTSALTSPELTTVAPPLRTLGSMAVHNLLALIGGASPTTVRPLALPTRIYVRASTAAPATRRRSWRDAPAPREPATTRGNRLPSSG</sequence>
<protein>
    <submittedName>
        <fullName evidence="6">Transcriptional regulator, LacI family</fullName>
    </submittedName>
</protein>
<dbReference type="STRING" id="574651.SAMN04487968_109115"/>
<dbReference type="Gene3D" id="3.40.50.2300">
    <property type="match status" value="2"/>
</dbReference>
<dbReference type="Pfam" id="PF00356">
    <property type="entry name" value="LacI"/>
    <property type="match status" value="1"/>
</dbReference>
<reference evidence="6 7" key="1">
    <citation type="submission" date="2016-10" db="EMBL/GenBank/DDBJ databases">
        <authorList>
            <person name="de Groot N.N."/>
        </authorList>
    </citation>
    <scope>NUCLEOTIDE SEQUENCE [LARGE SCALE GENOMIC DNA]</scope>
    <source>
        <strain evidence="6 7">CGMCC 1.7056</strain>
    </source>
</reference>
<dbReference type="Pfam" id="PF13377">
    <property type="entry name" value="Peripla_BP_3"/>
    <property type="match status" value="1"/>
</dbReference>
<name>A0A1I1L2J6_9ACTN</name>
<evidence type="ECO:0000256" key="3">
    <source>
        <dbReference type="ARBA" id="ARBA00023163"/>
    </source>
</evidence>
<dbReference type="SUPFAM" id="SSF53822">
    <property type="entry name" value="Periplasmic binding protein-like I"/>
    <property type="match status" value="1"/>
</dbReference>
<keyword evidence="3" id="KW-0804">Transcription</keyword>
<keyword evidence="2" id="KW-0238">DNA-binding</keyword>
<dbReference type="PANTHER" id="PTHR30146:SF138">
    <property type="entry name" value="TRANSCRIPTIONAL REGULATORY PROTEIN"/>
    <property type="match status" value="1"/>
</dbReference>
<dbReference type="GO" id="GO:0003700">
    <property type="term" value="F:DNA-binding transcription factor activity"/>
    <property type="evidence" value="ECO:0007669"/>
    <property type="project" value="TreeGrafter"/>
</dbReference>
<dbReference type="SMART" id="SM00354">
    <property type="entry name" value="HTH_LACI"/>
    <property type="match status" value="1"/>
</dbReference>
<feature type="domain" description="HTH lacI-type" evidence="5">
    <location>
        <begin position="26"/>
        <end position="80"/>
    </location>
</feature>
<organism evidence="6 7">
    <name type="scientific">Nocardioides terrae</name>
    <dbReference type="NCBI Taxonomy" id="574651"/>
    <lineage>
        <taxon>Bacteria</taxon>
        <taxon>Bacillati</taxon>
        <taxon>Actinomycetota</taxon>
        <taxon>Actinomycetes</taxon>
        <taxon>Propionibacteriales</taxon>
        <taxon>Nocardioidaceae</taxon>
        <taxon>Nocardioides</taxon>
    </lineage>
</organism>
<feature type="compositionally biased region" description="Polar residues" evidence="4">
    <location>
        <begin position="368"/>
        <end position="377"/>
    </location>
</feature>
<dbReference type="PANTHER" id="PTHR30146">
    <property type="entry name" value="LACI-RELATED TRANSCRIPTIONAL REPRESSOR"/>
    <property type="match status" value="1"/>
</dbReference>
<keyword evidence="1" id="KW-0805">Transcription regulation</keyword>
<dbReference type="PROSITE" id="PS50932">
    <property type="entry name" value="HTH_LACI_2"/>
    <property type="match status" value="1"/>
</dbReference>
<feature type="region of interest" description="Disordered" evidence="4">
    <location>
        <begin position="1"/>
        <end position="26"/>
    </location>
</feature>
<dbReference type="Gene3D" id="1.10.260.40">
    <property type="entry name" value="lambda repressor-like DNA-binding domains"/>
    <property type="match status" value="1"/>
</dbReference>
<evidence type="ECO:0000259" key="5">
    <source>
        <dbReference type="PROSITE" id="PS50932"/>
    </source>
</evidence>
<dbReference type="EMBL" id="FOLB01000009">
    <property type="protein sequence ID" value="SFC67259.1"/>
    <property type="molecule type" value="Genomic_DNA"/>
</dbReference>
<gene>
    <name evidence="6" type="ORF">SAMN04487968_109115</name>
</gene>
<dbReference type="InterPro" id="IPR028082">
    <property type="entry name" value="Peripla_BP_I"/>
</dbReference>
<evidence type="ECO:0000313" key="6">
    <source>
        <dbReference type="EMBL" id="SFC67259.1"/>
    </source>
</evidence>
<dbReference type="OrthoDB" id="3258243at2"/>
<dbReference type="Proteomes" id="UP000198832">
    <property type="component" value="Unassembled WGS sequence"/>
</dbReference>
<feature type="region of interest" description="Disordered" evidence="4">
    <location>
        <begin position="351"/>
        <end position="377"/>
    </location>
</feature>
<dbReference type="InterPro" id="IPR046335">
    <property type="entry name" value="LacI/GalR-like_sensor"/>
</dbReference>
<dbReference type="InterPro" id="IPR000843">
    <property type="entry name" value="HTH_LacI"/>
</dbReference>
<evidence type="ECO:0000256" key="2">
    <source>
        <dbReference type="ARBA" id="ARBA00023125"/>
    </source>
</evidence>
<proteinExistence type="predicted"/>
<evidence type="ECO:0000256" key="4">
    <source>
        <dbReference type="SAM" id="MobiDB-lite"/>
    </source>
</evidence>
<keyword evidence="7" id="KW-1185">Reference proteome</keyword>